<keyword evidence="1" id="KW-1185">Reference proteome</keyword>
<organism evidence="1 2">
    <name type="scientific">Meloidogyne incognita</name>
    <name type="common">Southern root-knot nematode worm</name>
    <name type="synonym">Oxyuris incognita</name>
    <dbReference type="NCBI Taxonomy" id="6306"/>
    <lineage>
        <taxon>Eukaryota</taxon>
        <taxon>Metazoa</taxon>
        <taxon>Ecdysozoa</taxon>
        <taxon>Nematoda</taxon>
        <taxon>Chromadorea</taxon>
        <taxon>Rhabditida</taxon>
        <taxon>Tylenchina</taxon>
        <taxon>Tylenchomorpha</taxon>
        <taxon>Tylenchoidea</taxon>
        <taxon>Meloidogynidae</taxon>
        <taxon>Meloidogyninae</taxon>
        <taxon>Meloidogyne</taxon>
        <taxon>Meloidogyne incognita group</taxon>
    </lineage>
</organism>
<evidence type="ECO:0000313" key="1">
    <source>
        <dbReference type="Proteomes" id="UP000887563"/>
    </source>
</evidence>
<name>A0A914KQE9_MELIC</name>
<dbReference type="Proteomes" id="UP000887563">
    <property type="component" value="Unplaced"/>
</dbReference>
<evidence type="ECO:0000313" key="2">
    <source>
        <dbReference type="WBParaSite" id="Minc3s00075g03710"/>
    </source>
</evidence>
<protein>
    <submittedName>
        <fullName evidence="2">Uncharacterized protein</fullName>
    </submittedName>
</protein>
<reference evidence="2" key="1">
    <citation type="submission" date="2022-11" db="UniProtKB">
        <authorList>
            <consortium name="WormBaseParasite"/>
        </authorList>
    </citation>
    <scope>IDENTIFICATION</scope>
</reference>
<accession>A0A914KQE9</accession>
<dbReference type="WBParaSite" id="Minc3s00075g03710">
    <property type="protein sequence ID" value="Minc3s00075g03710"/>
    <property type="gene ID" value="Minc3s00075g03710"/>
</dbReference>
<sequence length="52" mass="5929">MLHTFLHLPPPTARQFLQRNFVTPKCPPATAGINSSQLFSWSENVIRRTYAS</sequence>
<proteinExistence type="predicted"/>
<dbReference type="AlphaFoldDB" id="A0A914KQE9"/>